<evidence type="ECO:0000256" key="1">
    <source>
        <dbReference type="SAM" id="SignalP"/>
    </source>
</evidence>
<reference evidence="3" key="1">
    <citation type="submission" date="2017-01" db="EMBL/GenBank/DDBJ databases">
        <authorList>
            <person name="Varghese N."/>
            <person name="Submissions S."/>
        </authorList>
    </citation>
    <scope>NUCLEOTIDE SEQUENCE [LARGE SCALE GENOMIC DNA]</scope>
    <source>
        <strain evidence="3">DSM 21054</strain>
    </source>
</reference>
<feature type="chain" id="PRO_5030023130" description="Tetratricopeptide repeat protein" evidence="1">
    <location>
        <begin position="22"/>
        <end position="305"/>
    </location>
</feature>
<evidence type="ECO:0000313" key="2">
    <source>
        <dbReference type="EMBL" id="SIT33354.1"/>
    </source>
</evidence>
<evidence type="ECO:0000313" key="3">
    <source>
        <dbReference type="Proteomes" id="UP000186917"/>
    </source>
</evidence>
<accession>A0A173MLG5</accession>
<feature type="signal peptide" evidence="1">
    <location>
        <begin position="1"/>
        <end position="21"/>
    </location>
</feature>
<keyword evidence="1" id="KW-0732">Signal</keyword>
<proteinExistence type="predicted"/>
<sequence length="305" mass="34569">MTQRFIVAVLLAFSGIFQSSAQTGNTSDDYYTLVSDMMVSYGNQQYDNALNTFKKVLVFKEQCNATDYYYGAACAAITHKQALAFTYLRESVKKGWLDTLRIQENSEFDTVRMAKEWKPLIQDIRARYQKLLEVFKGVKGKKTDDLVPYTNNGNWGWMDKNTGRAVSPAFFDETGFAEQGALVFKYKDMDYHYLNNRITVLNLEAGMELKDMERLEDAVPATDGGEQTVEISHPGNVPAELVKRYVAVKTAKGWNVLDKSSQKVIGKHDYQSIKRIAGNVYFLVTTASREFYMDANGKEYIVAAP</sequence>
<dbReference type="STRING" id="477680.SAMN05421788_112129"/>
<keyword evidence="3" id="KW-1185">Reference proteome</keyword>
<dbReference type="AlphaFoldDB" id="A0A173MLG5"/>
<dbReference type="RefSeq" id="WP_076382194.1">
    <property type="nucleotide sequence ID" value="NZ_AP017422.1"/>
</dbReference>
<dbReference type="Proteomes" id="UP000186917">
    <property type="component" value="Unassembled WGS sequence"/>
</dbReference>
<gene>
    <name evidence="2" type="ORF">SAMN05421788_112129</name>
</gene>
<dbReference type="KEGG" id="fln:FLA_4356"/>
<dbReference type="EMBL" id="FTOR01000012">
    <property type="protein sequence ID" value="SIT33354.1"/>
    <property type="molecule type" value="Genomic_DNA"/>
</dbReference>
<organism evidence="2 3">
    <name type="scientific">Filimonas lacunae</name>
    <dbReference type="NCBI Taxonomy" id="477680"/>
    <lineage>
        <taxon>Bacteria</taxon>
        <taxon>Pseudomonadati</taxon>
        <taxon>Bacteroidota</taxon>
        <taxon>Chitinophagia</taxon>
        <taxon>Chitinophagales</taxon>
        <taxon>Chitinophagaceae</taxon>
        <taxon>Filimonas</taxon>
    </lineage>
</organism>
<evidence type="ECO:0008006" key="4">
    <source>
        <dbReference type="Google" id="ProtNLM"/>
    </source>
</evidence>
<dbReference type="OrthoDB" id="648472at2"/>
<name>A0A173MLG5_9BACT</name>
<protein>
    <recommendedName>
        <fullName evidence="4">Tetratricopeptide repeat protein</fullName>
    </recommendedName>
</protein>